<dbReference type="AlphaFoldDB" id="A0A090GRB6"/>
<dbReference type="GeneID" id="31893465"/>
<organism evidence="1 2">
    <name type="scientific">Mesorhizobium plurifarium</name>
    <dbReference type="NCBI Taxonomy" id="69974"/>
    <lineage>
        <taxon>Bacteria</taxon>
        <taxon>Pseudomonadati</taxon>
        <taxon>Pseudomonadota</taxon>
        <taxon>Alphaproteobacteria</taxon>
        <taxon>Hyphomicrobiales</taxon>
        <taxon>Phyllobacteriaceae</taxon>
        <taxon>Mesorhizobium</taxon>
    </lineage>
</organism>
<evidence type="ECO:0000313" key="1">
    <source>
        <dbReference type="EMBL" id="CDX45677.1"/>
    </source>
</evidence>
<accession>A0A090GRB6</accession>
<sequence>MKAKAFLAGTAVFIGGCSTNTNVSDSQLTAQNTITLCRSLATSTDEQYRNRVATLLVRRGATAEKCTRLIQTDNAVATGIALAAVGGAAAAAAANNGGGGYYVPRPQAYGVAWDQFYGANYSVIWRCRDMATGRFVYDYYCAGMPMIDTTWPGWSA</sequence>
<evidence type="ECO:0008006" key="3">
    <source>
        <dbReference type="Google" id="ProtNLM"/>
    </source>
</evidence>
<protein>
    <recommendedName>
        <fullName evidence="3">Lipoprotein</fullName>
    </recommendedName>
</protein>
<name>A0A090GRB6_MESPL</name>
<dbReference type="Proteomes" id="UP000046373">
    <property type="component" value="Unassembled WGS sequence"/>
</dbReference>
<dbReference type="PROSITE" id="PS51257">
    <property type="entry name" value="PROKAR_LIPOPROTEIN"/>
    <property type="match status" value="1"/>
</dbReference>
<evidence type="ECO:0000313" key="2">
    <source>
        <dbReference type="Proteomes" id="UP000046373"/>
    </source>
</evidence>
<dbReference type="EMBL" id="CCNB01000044">
    <property type="protein sequence ID" value="CDX45677.1"/>
    <property type="molecule type" value="Genomic_DNA"/>
</dbReference>
<reference evidence="1 2" key="1">
    <citation type="submission" date="2014-08" db="EMBL/GenBank/DDBJ databases">
        <authorList>
            <person name="Moulin Lionel"/>
        </authorList>
    </citation>
    <scope>NUCLEOTIDE SEQUENCE [LARGE SCALE GENOMIC DNA]</scope>
</reference>
<proteinExistence type="predicted"/>
<gene>
    <name evidence="1" type="ORF">MPLDJ20_70253</name>
</gene>